<reference evidence="1 2" key="1">
    <citation type="submission" date="2010-10" db="EMBL/GenBank/DDBJ databases">
        <authorList>
            <person name="Chen C."/>
            <person name="Kittichotirat W."/>
            <person name="Asikainen S."/>
            <person name="Bumgarner R."/>
        </authorList>
    </citation>
    <scope>NUCLEOTIDE SEQUENCE [LARGE SCALE GENOMIC DNA]</scope>
    <source>
        <strain evidence="1 2">SC1083</strain>
    </source>
</reference>
<gene>
    <name evidence="1" type="ORF">SC1083_0157</name>
</gene>
<dbReference type="AlphaFoldDB" id="G4A5S2"/>
<dbReference type="EMBL" id="AEJM01000003">
    <property type="protein sequence ID" value="EGY35157.1"/>
    <property type="molecule type" value="Genomic_DNA"/>
</dbReference>
<evidence type="ECO:0000313" key="2">
    <source>
        <dbReference type="Proteomes" id="UP000005508"/>
    </source>
</evidence>
<dbReference type="Proteomes" id="UP000005508">
    <property type="component" value="Unassembled WGS sequence"/>
</dbReference>
<organism evidence="1 2">
    <name type="scientific">Aggregatibacter actinomycetemcomitans serotype e str. SC1083</name>
    <dbReference type="NCBI Taxonomy" id="907488"/>
    <lineage>
        <taxon>Bacteria</taxon>
        <taxon>Pseudomonadati</taxon>
        <taxon>Pseudomonadota</taxon>
        <taxon>Gammaproteobacteria</taxon>
        <taxon>Pasteurellales</taxon>
        <taxon>Pasteurellaceae</taxon>
        <taxon>Aggregatibacter</taxon>
    </lineage>
</organism>
<proteinExistence type="predicted"/>
<protein>
    <submittedName>
        <fullName evidence="1">Uncharacterized protein</fullName>
    </submittedName>
</protein>
<evidence type="ECO:0000313" key="1">
    <source>
        <dbReference type="EMBL" id="EGY35157.1"/>
    </source>
</evidence>
<dbReference type="PATRIC" id="fig|907488.3.peg.154"/>
<name>G4A5S2_AGGAC</name>
<accession>G4A5S2</accession>
<comment type="caution">
    <text evidence="1">The sequence shown here is derived from an EMBL/GenBank/DDBJ whole genome shotgun (WGS) entry which is preliminary data.</text>
</comment>
<sequence>MNRRKNRFRQASDLKNFLAINKNGIIRTDFLYKIPPTETGGSTD</sequence>